<dbReference type="OrthoDB" id="5583277at2759"/>
<keyword evidence="1" id="KW-0812">Transmembrane</keyword>
<feature type="transmembrane region" description="Helical" evidence="1">
    <location>
        <begin position="377"/>
        <end position="399"/>
    </location>
</feature>
<dbReference type="InterPro" id="IPR024382">
    <property type="entry name" value="Vps3844_C"/>
</dbReference>
<name>A0A8E2J8Y6_9PEZI</name>
<evidence type="ECO:0000313" key="6">
    <source>
        <dbReference type="Proteomes" id="UP000250266"/>
    </source>
</evidence>
<dbReference type="InterPro" id="IPR049205">
    <property type="entry name" value="Vps3844_N"/>
</dbReference>
<dbReference type="PANTHER" id="PTHR36853">
    <property type="entry name" value="EXPRESSED PROTEIN"/>
    <property type="match status" value="1"/>
</dbReference>
<dbReference type="AlphaFoldDB" id="A0A8E2J8Y6"/>
<keyword evidence="1" id="KW-1133">Transmembrane helix</keyword>
<feature type="domain" description="Vacuolar sorting protein Vps3844 C-terminal" evidence="3">
    <location>
        <begin position="302"/>
        <end position="412"/>
    </location>
</feature>
<dbReference type="GO" id="GO:0005783">
    <property type="term" value="C:endoplasmic reticulum"/>
    <property type="evidence" value="ECO:0007669"/>
    <property type="project" value="TreeGrafter"/>
</dbReference>
<feature type="chain" id="PRO_5034052321" description="DUF3844 domain-containing protein" evidence="2">
    <location>
        <begin position="19"/>
        <end position="420"/>
    </location>
</feature>
<protein>
    <recommendedName>
        <fullName evidence="7">DUF3844 domain-containing protein</fullName>
    </recommendedName>
</protein>
<dbReference type="Pfam" id="PF12955">
    <property type="entry name" value="Vps3844_C"/>
    <property type="match status" value="1"/>
</dbReference>
<dbReference type="EMBL" id="KV745667">
    <property type="protein sequence ID" value="OCK73745.1"/>
    <property type="molecule type" value="Genomic_DNA"/>
</dbReference>
<evidence type="ECO:0008006" key="7">
    <source>
        <dbReference type="Google" id="ProtNLM"/>
    </source>
</evidence>
<reference evidence="5 6" key="1">
    <citation type="journal article" date="2016" name="Nat. Commun.">
        <title>Ectomycorrhizal ecology is imprinted in the genome of the dominant symbiotic fungus Cenococcum geophilum.</title>
        <authorList>
            <consortium name="DOE Joint Genome Institute"/>
            <person name="Peter M."/>
            <person name="Kohler A."/>
            <person name="Ohm R.A."/>
            <person name="Kuo A."/>
            <person name="Krutzmann J."/>
            <person name="Morin E."/>
            <person name="Arend M."/>
            <person name="Barry K.W."/>
            <person name="Binder M."/>
            <person name="Choi C."/>
            <person name="Clum A."/>
            <person name="Copeland A."/>
            <person name="Grisel N."/>
            <person name="Haridas S."/>
            <person name="Kipfer T."/>
            <person name="LaButti K."/>
            <person name="Lindquist E."/>
            <person name="Lipzen A."/>
            <person name="Maire R."/>
            <person name="Meier B."/>
            <person name="Mihaltcheva S."/>
            <person name="Molinier V."/>
            <person name="Murat C."/>
            <person name="Poggeler S."/>
            <person name="Quandt C.A."/>
            <person name="Sperisen C."/>
            <person name="Tritt A."/>
            <person name="Tisserant E."/>
            <person name="Crous P.W."/>
            <person name="Henrissat B."/>
            <person name="Nehls U."/>
            <person name="Egli S."/>
            <person name="Spatafora J.W."/>
            <person name="Grigoriev I.V."/>
            <person name="Martin F.M."/>
        </authorList>
    </citation>
    <scope>NUCLEOTIDE SEQUENCE [LARGE SCALE GENOMIC DNA]</scope>
    <source>
        <strain evidence="5 6">CBS 459.81</strain>
    </source>
</reference>
<evidence type="ECO:0000259" key="4">
    <source>
        <dbReference type="Pfam" id="PF21656"/>
    </source>
</evidence>
<evidence type="ECO:0000259" key="3">
    <source>
        <dbReference type="Pfam" id="PF12955"/>
    </source>
</evidence>
<organism evidence="5 6">
    <name type="scientific">Lepidopterella palustris CBS 459.81</name>
    <dbReference type="NCBI Taxonomy" id="1314670"/>
    <lineage>
        <taxon>Eukaryota</taxon>
        <taxon>Fungi</taxon>
        <taxon>Dikarya</taxon>
        <taxon>Ascomycota</taxon>
        <taxon>Pezizomycotina</taxon>
        <taxon>Dothideomycetes</taxon>
        <taxon>Pleosporomycetidae</taxon>
        <taxon>Mytilinidiales</taxon>
        <taxon>Argynnaceae</taxon>
        <taxon>Lepidopterella</taxon>
    </lineage>
</organism>
<feature type="domain" description="Vacuolar sorting protein Vps3844 N-terminal" evidence="4">
    <location>
        <begin position="43"/>
        <end position="142"/>
    </location>
</feature>
<dbReference type="Pfam" id="PF21656">
    <property type="entry name" value="DUF6859"/>
    <property type="match status" value="1"/>
</dbReference>
<feature type="signal peptide" evidence="2">
    <location>
        <begin position="1"/>
        <end position="18"/>
    </location>
</feature>
<sequence>MKLSWCLFLSSLYCTACAASESTLGYVYLWDSSIKSKHTRHQSVDPETARLIFAQRLGLSRYHTLKNAKEEVIEQLNQYGGKPQQLFGGDRESNNAHTIIWVEGVKDAESIVPSSSDYSEFTISNPPPMSSNVELLKDFLAQAESLPKRPDPLLTSYNSDIAIAKVLEQEAQIWGDELNIRNHISFLLVEGLASAEREYHHRVVTLTEMFKNLLNTAKRDGFSITIVLMPPSPRNTKRSANPYGSYSLPSKALNEPRRQNAEAILSSPAPAEASLVSNLSSMPNTPDAHIYAKPVLGILPVCFDSISTCESTTRNCTGHGACHLARKGEQRAGGKGKYNDCYSCACKPTVEKNGDGGIKTTNWGGPACQKKDVVIPFWLFAGSTVGLVFLISTGIGMLYSMGNEELPSVIGAGVSGPTRK</sequence>
<dbReference type="Proteomes" id="UP000250266">
    <property type="component" value="Unassembled WGS sequence"/>
</dbReference>
<dbReference type="InterPro" id="IPR053065">
    <property type="entry name" value="Archenteron_Induction-Rel"/>
</dbReference>
<proteinExistence type="predicted"/>
<evidence type="ECO:0000256" key="2">
    <source>
        <dbReference type="SAM" id="SignalP"/>
    </source>
</evidence>
<dbReference type="PANTHER" id="PTHR36853:SF1">
    <property type="entry name" value="DUF3844 DOMAIN-CONTAINING PROTEIN"/>
    <property type="match status" value="1"/>
</dbReference>
<keyword evidence="1" id="KW-0472">Membrane</keyword>
<keyword evidence="6" id="KW-1185">Reference proteome</keyword>
<evidence type="ECO:0000256" key="1">
    <source>
        <dbReference type="SAM" id="Phobius"/>
    </source>
</evidence>
<keyword evidence="2" id="KW-0732">Signal</keyword>
<gene>
    <name evidence="5" type="ORF">K432DRAFT_430419</name>
</gene>
<accession>A0A8E2J8Y6</accession>
<evidence type="ECO:0000313" key="5">
    <source>
        <dbReference type="EMBL" id="OCK73745.1"/>
    </source>
</evidence>